<evidence type="ECO:0000313" key="2">
    <source>
        <dbReference type="Proteomes" id="UP001603857"/>
    </source>
</evidence>
<gene>
    <name evidence="1" type="ORF">Fmac_027346</name>
</gene>
<name>A0ABD1LHL0_9FABA</name>
<sequence length="71" mass="8443">MIANNALCSLIRSTTIVVIIDGYGRRRSIGACCWCPYKTWKGEVLRLECQLVLYQYYAKCKKWYYEWESHP</sequence>
<reference evidence="1 2" key="1">
    <citation type="submission" date="2024-08" db="EMBL/GenBank/DDBJ databases">
        <title>Insights into the chromosomal genome structure of Flemingia macrophylla.</title>
        <authorList>
            <person name="Ding Y."/>
            <person name="Zhao Y."/>
            <person name="Bi W."/>
            <person name="Wu M."/>
            <person name="Zhao G."/>
            <person name="Gong Y."/>
            <person name="Li W."/>
            <person name="Zhang P."/>
        </authorList>
    </citation>
    <scope>NUCLEOTIDE SEQUENCE [LARGE SCALE GENOMIC DNA]</scope>
    <source>
        <strain evidence="1">DYQJB</strain>
        <tissue evidence="1">Leaf</tissue>
    </source>
</reference>
<comment type="caution">
    <text evidence="1">The sequence shown here is derived from an EMBL/GenBank/DDBJ whole genome shotgun (WGS) entry which is preliminary data.</text>
</comment>
<evidence type="ECO:0000313" key="1">
    <source>
        <dbReference type="EMBL" id="KAL2322967.1"/>
    </source>
</evidence>
<dbReference type="EMBL" id="JBGMDY010000009">
    <property type="protein sequence ID" value="KAL2322967.1"/>
    <property type="molecule type" value="Genomic_DNA"/>
</dbReference>
<keyword evidence="2" id="KW-1185">Reference proteome</keyword>
<organism evidence="1 2">
    <name type="scientific">Flemingia macrophylla</name>
    <dbReference type="NCBI Taxonomy" id="520843"/>
    <lineage>
        <taxon>Eukaryota</taxon>
        <taxon>Viridiplantae</taxon>
        <taxon>Streptophyta</taxon>
        <taxon>Embryophyta</taxon>
        <taxon>Tracheophyta</taxon>
        <taxon>Spermatophyta</taxon>
        <taxon>Magnoliopsida</taxon>
        <taxon>eudicotyledons</taxon>
        <taxon>Gunneridae</taxon>
        <taxon>Pentapetalae</taxon>
        <taxon>rosids</taxon>
        <taxon>fabids</taxon>
        <taxon>Fabales</taxon>
        <taxon>Fabaceae</taxon>
        <taxon>Papilionoideae</taxon>
        <taxon>50 kb inversion clade</taxon>
        <taxon>NPAAA clade</taxon>
        <taxon>indigoferoid/millettioid clade</taxon>
        <taxon>Phaseoleae</taxon>
        <taxon>Flemingia</taxon>
    </lineage>
</organism>
<dbReference type="Proteomes" id="UP001603857">
    <property type="component" value="Unassembled WGS sequence"/>
</dbReference>
<protein>
    <submittedName>
        <fullName evidence="1">Uncharacterized protein</fullName>
    </submittedName>
</protein>
<dbReference type="AlphaFoldDB" id="A0ABD1LHL0"/>
<accession>A0ABD1LHL0</accession>
<proteinExistence type="predicted"/>